<evidence type="ECO:0008006" key="3">
    <source>
        <dbReference type="Google" id="ProtNLM"/>
    </source>
</evidence>
<dbReference type="EMBL" id="BDOR01000003">
    <property type="protein sequence ID" value="GBF01446.1"/>
    <property type="molecule type" value="Genomic_DNA"/>
</dbReference>
<dbReference type="Proteomes" id="UP000236162">
    <property type="component" value="Unassembled WGS sequence"/>
</dbReference>
<accession>A0ABQ0N8W9</accession>
<proteinExistence type="predicted"/>
<sequence>MDDFQQQINQWSDWQGLQTNVMAFEPLIQQIYASENEPFKTPEPMVDSVVARFNVGSTQIAIFPPSEVASRTRDYYQATRFGLTRMARLKLGAPQLRHAGFIFDKYQFYYVIVQPLQGIPLTEFCVTAQPLAKSTLGRQIGTILTQLNTEVPNFSHVETRPVDWAMFGNDFVAERTAWLQQRPVTTNQFVHGNLTGDNLIVTSGQLGLQRFSSARPAARQTELVPLILQAFNNDADLLAGFKATYQTTDLASDLLLGLLLRWDGPQQVQQLISDQAVTLARVQQVVEQVIQ</sequence>
<comment type="caution">
    <text evidence="1">The sequence shown here is derived from an EMBL/GenBank/DDBJ whole genome shotgun (WGS) entry which is preliminary data.</text>
</comment>
<keyword evidence="2" id="KW-1185">Reference proteome</keyword>
<dbReference type="SUPFAM" id="SSF56112">
    <property type="entry name" value="Protein kinase-like (PK-like)"/>
    <property type="match status" value="1"/>
</dbReference>
<dbReference type="RefSeq" id="WP_021731158.1">
    <property type="nucleotide sequence ID" value="NZ_AVAI01000110.1"/>
</dbReference>
<evidence type="ECO:0000313" key="2">
    <source>
        <dbReference type="Proteomes" id="UP000236162"/>
    </source>
</evidence>
<organism evidence="1 2">
    <name type="scientific">Lactiplantibacillus paraplantarum</name>
    <dbReference type="NCBI Taxonomy" id="60520"/>
    <lineage>
        <taxon>Bacteria</taxon>
        <taxon>Bacillati</taxon>
        <taxon>Bacillota</taxon>
        <taxon>Bacilli</taxon>
        <taxon>Lactobacillales</taxon>
        <taxon>Lactobacillaceae</taxon>
        <taxon>Lactiplantibacillus</taxon>
    </lineage>
</organism>
<gene>
    <name evidence="1" type="ORF">LPPLD21_00957</name>
</gene>
<evidence type="ECO:0000313" key="1">
    <source>
        <dbReference type="EMBL" id="GBF01446.1"/>
    </source>
</evidence>
<dbReference type="InterPro" id="IPR011009">
    <property type="entry name" value="Kinase-like_dom_sf"/>
</dbReference>
<protein>
    <recommendedName>
        <fullName evidence="3">Aminoglycoside phosphotransferase domain-containing protein</fullName>
    </recommendedName>
</protein>
<reference evidence="1 2" key="1">
    <citation type="submission" date="2017-04" db="EMBL/GenBank/DDBJ databases">
        <title>In vitro and in silico characterization of Lactobacillus paraplantarum D2-1, a starter culture for soymilk fermentation.</title>
        <authorList>
            <person name="Endo A."/>
            <person name="Sasaki F."/>
            <person name="Maeno S."/>
            <person name="Kanesaki Y."/>
            <person name="Kubota E."/>
            <person name="Torres G.A."/>
            <person name="Tomita S."/>
            <person name="Nakagawa J."/>
        </authorList>
    </citation>
    <scope>NUCLEOTIDE SEQUENCE [LARGE SCALE GENOMIC DNA]</scope>
    <source>
        <strain evidence="1 2">D2-1</strain>
    </source>
</reference>
<name>A0ABQ0N8W9_9LACO</name>